<dbReference type="RefSeq" id="WP_078253073.1">
    <property type="nucleotide sequence ID" value="NZ_MUYU01000002.1"/>
</dbReference>
<organism evidence="2 3">
    <name type="scientific">Moraxella pluranimalium</name>
    <dbReference type="NCBI Taxonomy" id="470453"/>
    <lineage>
        <taxon>Bacteria</taxon>
        <taxon>Pseudomonadati</taxon>
        <taxon>Pseudomonadota</taxon>
        <taxon>Gammaproteobacteria</taxon>
        <taxon>Moraxellales</taxon>
        <taxon>Moraxellaceae</taxon>
        <taxon>Moraxella</taxon>
    </lineage>
</organism>
<dbReference type="AlphaFoldDB" id="A0A1T0CVA4"/>
<accession>A0A1T0CVA4</accession>
<keyword evidence="1" id="KW-0812">Transmembrane</keyword>
<dbReference type="STRING" id="470453.B0680_00370"/>
<evidence type="ECO:0000313" key="3">
    <source>
        <dbReference type="Proteomes" id="UP000189800"/>
    </source>
</evidence>
<gene>
    <name evidence="2" type="ORF">B0680_00370</name>
</gene>
<sequence>MKKKIDILNSVLFTTVTIAGGIIFWVMPQQTVSTDENRELKKQPVATMESVFSGKYGKDFEEFYNDHFPWRNDWMEVASQIDTVKGIKNQEFRVINTPTEQATPTAPTAQAAEKVDINKAIAEEEALEAEFSKVRGVIVVNGRVVQNFAGSKATISPFVDMLNTYRNTLPATVTMYAMMIPAGSDYYLPKQVNNGVKKEKESIDLFNTLIDPRIIPVPAYEETWPHKNEYIMFRTDHHWTGLGAYYAYRAFATSAGMTPLELSQMQHVTTEGTFLGSLFNYTKDQELKKNPDTLDYYKIPGDYTVTIYPKSNPKGIPGQLLVENSKSYGVFLGGDWPLTHIKNNQPQNNKKLLVVKDSFGNALSTYLGYHYSDVYVIDYRHFKGNIPQFIAENGITDFLYAHNTFAANSKAVVKYGTQMLKN</sequence>
<evidence type="ECO:0008006" key="4">
    <source>
        <dbReference type="Google" id="ProtNLM"/>
    </source>
</evidence>
<evidence type="ECO:0000313" key="2">
    <source>
        <dbReference type="EMBL" id="OOS26276.1"/>
    </source>
</evidence>
<evidence type="ECO:0000256" key="1">
    <source>
        <dbReference type="SAM" id="Phobius"/>
    </source>
</evidence>
<keyword evidence="1" id="KW-0472">Membrane</keyword>
<feature type="transmembrane region" description="Helical" evidence="1">
    <location>
        <begin position="7"/>
        <end position="27"/>
    </location>
</feature>
<protein>
    <recommendedName>
        <fullName evidence="4">AlgX/AlgJ SGNH hydrolase-like domain-containing protein</fullName>
    </recommendedName>
</protein>
<dbReference type="OrthoDB" id="9760774at2"/>
<name>A0A1T0CVA4_9GAMM</name>
<dbReference type="Pfam" id="PF14286">
    <property type="entry name" value="DHHW"/>
    <property type="match status" value="1"/>
</dbReference>
<reference evidence="2 3" key="1">
    <citation type="submission" date="2017-02" db="EMBL/GenBank/DDBJ databases">
        <title>Draft genome sequence of Moraxella pluranimalium CCUG 54913T type strain.</title>
        <authorList>
            <person name="Salva-Serra F."/>
            <person name="Engstrom-Jakobsson H."/>
            <person name="Thorell K."/>
            <person name="Jaen-Luchoro D."/>
            <person name="Gonzales-Siles L."/>
            <person name="Karlsson R."/>
            <person name="Yazdan S."/>
            <person name="Boulund F."/>
            <person name="Johnning A."/>
            <person name="Engstrand L."/>
            <person name="Kristiansson E."/>
            <person name="Moore E."/>
        </authorList>
    </citation>
    <scope>NUCLEOTIDE SEQUENCE [LARGE SCALE GENOMIC DNA]</scope>
    <source>
        <strain evidence="2 3">CCUG 54913</strain>
    </source>
</reference>
<keyword evidence="3" id="KW-1185">Reference proteome</keyword>
<dbReference type="Proteomes" id="UP000189800">
    <property type="component" value="Unassembled WGS sequence"/>
</dbReference>
<comment type="caution">
    <text evidence="2">The sequence shown here is derived from an EMBL/GenBank/DDBJ whole genome shotgun (WGS) entry which is preliminary data.</text>
</comment>
<proteinExistence type="predicted"/>
<keyword evidence="1" id="KW-1133">Transmembrane helix</keyword>
<dbReference type="EMBL" id="MUYU01000002">
    <property type="protein sequence ID" value="OOS26276.1"/>
    <property type="molecule type" value="Genomic_DNA"/>
</dbReference>
<dbReference type="InterPro" id="IPR025945">
    <property type="entry name" value="DHHW"/>
</dbReference>